<gene>
    <name evidence="2" type="ORF">MDG893_19704</name>
</gene>
<feature type="domain" description="Glutathione S-transferase C-terminal" evidence="1">
    <location>
        <begin position="47"/>
        <end position="103"/>
    </location>
</feature>
<evidence type="ECO:0000259" key="1">
    <source>
        <dbReference type="Pfam" id="PF00043"/>
    </source>
</evidence>
<sequence>MYRGKSRSSNTVHVAYAQIFRPERFVTSEINFPPVKESGRSNYEQCLTDIEKELQYQDYAIGTQFSVVDPLWLVFYWWGVRANFDMGSKFPVYTAYAKRLCSRSSVQKALTNDEITIWK</sequence>
<reference evidence="2 3" key="1">
    <citation type="submission" date="2007-06" db="EMBL/GenBank/DDBJ databases">
        <authorList>
            <person name="Green D."/>
            <person name="Ferriera S."/>
            <person name="Johnson J."/>
            <person name="Kravitz S."/>
            <person name="Beeson K."/>
            <person name="Sutton G."/>
            <person name="Rogers Y.-H."/>
            <person name="Friedman R."/>
            <person name="Frazier M."/>
            <person name="Venter J.C."/>
        </authorList>
    </citation>
    <scope>NUCLEOTIDE SEQUENCE [LARGE SCALE GENOMIC DNA]</scope>
    <source>
        <strain evidence="2 3">DG893</strain>
    </source>
</reference>
<evidence type="ECO:0000313" key="3">
    <source>
        <dbReference type="Proteomes" id="UP000005856"/>
    </source>
</evidence>
<dbReference type="OrthoDB" id="8772754at2"/>
<dbReference type="EMBL" id="ABCP01000014">
    <property type="protein sequence ID" value="EDM47634.1"/>
    <property type="molecule type" value="Genomic_DNA"/>
</dbReference>
<dbReference type="eggNOG" id="COG0625">
    <property type="taxonomic scope" value="Bacteria"/>
</dbReference>
<dbReference type="SUPFAM" id="SSF47616">
    <property type="entry name" value="GST C-terminal domain-like"/>
    <property type="match status" value="1"/>
</dbReference>
<evidence type="ECO:0000313" key="2">
    <source>
        <dbReference type="EMBL" id="EDM47634.1"/>
    </source>
</evidence>
<comment type="caution">
    <text evidence="2">The sequence shown here is derived from an EMBL/GenBank/DDBJ whole genome shotgun (WGS) entry which is preliminary data.</text>
</comment>
<keyword evidence="3" id="KW-1185">Reference proteome</keyword>
<dbReference type="Pfam" id="PF00043">
    <property type="entry name" value="GST_C"/>
    <property type="match status" value="1"/>
</dbReference>
<protein>
    <submittedName>
        <fullName evidence="2">Glutathione S-transferase-like protein</fullName>
    </submittedName>
</protein>
<name>A6F0P5_9GAMM</name>
<dbReference type="Gene3D" id="1.20.1050.10">
    <property type="match status" value="1"/>
</dbReference>
<accession>A6F0P5</accession>
<dbReference type="InterPro" id="IPR004046">
    <property type="entry name" value="GST_C"/>
</dbReference>
<dbReference type="InterPro" id="IPR036282">
    <property type="entry name" value="Glutathione-S-Trfase_C_sf"/>
</dbReference>
<keyword evidence="2" id="KW-0808">Transferase</keyword>
<dbReference type="GO" id="GO:0016740">
    <property type="term" value="F:transferase activity"/>
    <property type="evidence" value="ECO:0007669"/>
    <property type="project" value="UniProtKB-KW"/>
</dbReference>
<dbReference type="Proteomes" id="UP000005856">
    <property type="component" value="Unassembled WGS sequence"/>
</dbReference>
<organism evidence="2 3">
    <name type="scientific">Marinobacter algicola DG893</name>
    <dbReference type="NCBI Taxonomy" id="443152"/>
    <lineage>
        <taxon>Bacteria</taxon>
        <taxon>Pseudomonadati</taxon>
        <taxon>Pseudomonadota</taxon>
        <taxon>Gammaproteobacteria</taxon>
        <taxon>Pseudomonadales</taxon>
        <taxon>Marinobacteraceae</taxon>
        <taxon>Marinobacter</taxon>
    </lineage>
</organism>
<dbReference type="AlphaFoldDB" id="A6F0P5"/>
<proteinExistence type="predicted"/>
<dbReference type="STRING" id="443152.MDG893_19704"/>